<feature type="transmembrane region" description="Helical" evidence="1">
    <location>
        <begin position="7"/>
        <end position="30"/>
    </location>
</feature>
<dbReference type="OrthoDB" id="192595at2"/>
<dbReference type="KEGG" id="elut:CKA38_10215"/>
<dbReference type="EMBL" id="CP023004">
    <property type="protein sequence ID" value="AWI09566.1"/>
    <property type="molecule type" value="Genomic_DNA"/>
</dbReference>
<name>A0A2U8E428_9BACT</name>
<keyword evidence="1" id="KW-1133">Transmembrane helix</keyword>
<accession>A0A2U8E428</accession>
<keyword evidence="3" id="KW-1185">Reference proteome</keyword>
<organism evidence="2 3">
    <name type="scientific">Ereboglobus luteus</name>
    <dbReference type="NCBI Taxonomy" id="1796921"/>
    <lineage>
        <taxon>Bacteria</taxon>
        <taxon>Pseudomonadati</taxon>
        <taxon>Verrucomicrobiota</taxon>
        <taxon>Opitutia</taxon>
        <taxon>Opitutales</taxon>
        <taxon>Opitutaceae</taxon>
        <taxon>Ereboglobus</taxon>
    </lineage>
</organism>
<dbReference type="AlphaFoldDB" id="A0A2U8E428"/>
<keyword evidence="1" id="KW-0812">Transmembrane</keyword>
<evidence type="ECO:0000313" key="2">
    <source>
        <dbReference type="EMBL" id="AWI09566.1"/>
    </source>
</evidence>
<sequence length="166" mass="17349">MQITLEILAWSALVIGLVCGPFGALIPVVPGAVLPVVGALIHKLILPDVLSWWTIVALVVCAILERVVDFLGTLVGAKWAGATRWGLFGAAVGGIVGLFFAPFGLLLGPVIGAFVAEIIFARKGLESSVKSGFGAGVGYGISMAARLAIALFMVMIVLFDLYLYYA</sequence>
<dbReference type="Proteomes" id="UP000244896">
    <property type="component" value="Chromosome"/>
</dbReference>
<dbReference type="PANTHER" id="PTHR39165">
    <property type="entry name" value="IG HYPOTHETICAL 17883"/>
    <property type="match status" value="1"/>
</dbReference>
<dbReference type="RefSeq" id="WP_108825379.1">
    <property type="nucleotide sequence ID" value="NZ_CP023004.1"/>
</dbReference>
<reference evidence="2 3" key="1">
    <citation type="journal article" date="2018" name="Syst. Appl. Microbiol.">
        <title>Ereboglobus luteus gen. nov. sp. nov. from cockroach guts, and new insights into the oxygen relationship of the genera Opitutus and Didymococcus (Verrucomicrobia: Opitutaceae).</title>
        <authorList>
            <person name="Tegtmeier D."/>
            <person name="Belitz A."/>
            <person name="Radek R."/>
            <person name="Heimerl T."/>
            <person name="Brune A."/>
        </authorList>
    </citation>
    <scope>NUCLEOTIDE SEQUENCE [LARGE SCALE GENOMIC DNA]</scope>
    <source>
        <strain evidence="2 3">Ho45</strain>
    </source>
</reference>
<evidence type="ECO:0000313" key="3">
    <source>
        <dbReference type="Proteomes" id="UP000244896"/>
    </source>
</evidence>
<proteinExistence type="predicted"/>
<evidence type="ECO:0000256" key="1">
    <source>
        <dbReference type="SAM" id="Phobius"/>
    </source>
</evidence>
<feature type="transmembrane region" description="Helical" evidence="1">
    <location>
        <begin position="50"/>
        <end position="75"/>
    </location>
</feature>
<dbReference type="InterPro" id="IPR007403">
    <property type="entry name" value="DUF456"/>
</dbReference>
<feature type="transmembrane region" description="Helical" evidence="1">
    <location>
        <begin position="140"/>
        <end position="165"/>
    </location>
</feature>
<dbReference type="PANTHER" id="PTHR39165:SF1">
    <property type="entry name" value="DUF456 DOMAIN-CONTAINING PROTEIN"/>
    <property type="match status" value="1"/>
</dbReference>
<dbReference type="Pfam" id="PF04306">
    <property type="entry name" value="DUF456"/>
    <property type="match status" value="1"/>
</dbReference>
<protein>
    <recommendedName>
        <fullName evidence="4">DUF456 domain-containing protein</fullName>
    </recommendedName>
</protein>
<feature type="transmembrane region" description="Helical" evidence="1">
    <location>
        <begin position="87"/>
        <end position="120"/>
    </location>
</feature>
<gene>
    <name evidence="2" type="ORF">CKA38_10215</name>
</gene>
<keyword evidence="1" id="KW-0472">Membrane</keyword>
<evidence type="ECO:0008006" key="4">
    <source>
        <dbReference type="Google" id="ProtNLM"/>
    </source>
</evidence>